<sequence>MTTLGIIVEYNPFHNGHLYHLQQAKKMIHPETTIAVMSGSFVQRGEPAIVDKWTRTKMALRQGIDLVIELPTIFAIQSADWFAFGAISILEHLKVDHLVFGSESDSISSLYQIAHVLYKEPDSFKNRIKEALSLGHSYPKALSLSLESFLEQDHVRLKEPNDLLGLQYLIQLKKLNSKIQAHTIQRKSVHYHEPMLNYSDSFASATAIRKNILSTNRLDQIEPVVPSSTYHELERELQHQRIHSWDHFFPFLQFLLTTKSHSQLKEIHGIEEGIEYRLKEYAFTSSNFEELIQSIKTKRYTRTKLQRMLLHILLNVTKAQIASLDMKKGPSYLRILGFNERGRAYLNRIKHQVQVPMITKISRHQPQMFETDVQASMVYELGLKNRLLTKLEYKQKPIFYSP</sequence>
<comment type="caution">
    <text evidence="3">Lacks conserved residue(s) required for the propagation of feature annotation.</text>
</comment>
<dbReference type="GO" id="GO:0006400">
    <property type="term" value="P:tRNA modification"/>
    <property type="evidence" value="ECO:0007669"/>
    <property type="project" value="UniProtKB-UniRule"/>
</dbReference>
<dbReference type="GO" id="GO:0000049">
    <property type="term" value="F:tRNA binding"/>
    <property type="evidence" value="ECO:0007669"/>
    <property type="project" value="UniProtKB-KW"/>
</dbReference>
<gene>
    <name evidence="3" type="primary">tmcAL</name>
    <name evidence="4" type="ORF">U473_06470</name>
</gene>
<evidence type="ECO:0000256" key="3">
    <source>
        <dbReference type="HAMAP-Rule" id="MF_01539"/>
    </source>
</evidence>
<comment type="function">
    <text evidence="3">Catalyzes the formation of N(4)-acetylcytidine (ac(4)C) at the wobble position of elongator tRNA(Met), using acetate and ATP as substrates. First activates an acetate ion to form acetyladenylate (Ac-AMP) and then transfers the acetyl group to tRNA to form ac(4)C34.</text>
</comment>
<name>A0A135L461_9BACI</name>
<dbReference type="HAMAP" id="MF_01539">
    <property type="entry name" value="TmcAL"/>
    <property type="match status" value="1"/>
</dbReference>
<keyword evidence="5" id="KW-1185">Reference proteome</keyword>
<evidence type="ECO:0000256" key="2">
    <source>
        <dbReference type="ARBA" id="ARBA00022694"/>
    </source>
</evidence>
<dbReference type="EMBL" id="LSKU01000001">
    <property type="protein sequence ID" value="KXG43699.1"/>
    <property type="molecule type" value="Genomic_DNA"/>
</dbReference>
<reference evidence="4 5" key="1">
    <citation type="submission" date="2016-02" db="EMBL/GenBank/DDBJ databases">
        <title>Draft Genome for Tepidibacillus decaturensis nov. sp. Strain Z9, an Anaerobic, Moderately Thermophilic and Heterotrophic Bacterium from Deep Subsurface of the Illinois Basin, USA.</title>
        <authorList>
            <person name="Dong Y."/>
            <person name="Chang J.Y."/>
            <person name="Sanford R."/>
            <person name="Fouke B.W."/>
        </authorList>
    </citation>
    <scope>NUCLEOTIDE SEQUENCE [LARGE SCALE GENOMIC DNA]</scope>
    <source>
        <strain evidence="4 5">Z9</strain>
    </source>
</reference>
<keyword evidence="2 3" id="KW-0819">tRNA processing</keyword>
<protein>
    <recommendedName>
        <fullName evidence="3">tRNA(Met) cytidine acetate ligase</fullName>
        <ecNumber evidence="3">6.3.4.-</ecNumber>
    </recommendedName>
</protein>
<dbReference type="Gene3D" id="3.40.50.620">
    <property type="entry name" value="HUPs"/>
    <property type="match status" value="1"/>
</dbReference>
<dbReference type="PANTHER" id="PTHR37825">
    <property type="entry name" value="TRNA(MET) CYTIDINE ACETATE LIGASE"/>
    <property type="match status" value="1"/>
</dbReference>
<keyword evidence="3" id="KW-0547">Nucleotide-binding</keyword>
<comment type="similarity">
    <text evidence="3">Belongs to the TmcAL family.</text>
</comment>
<comment type="caution">
    <text evidence="4">The sequence shown here is derived from an EMBL/GenBank/DDBJ whole genome shotgun (WGS) entry which is preliminary data.</text>
</comment>
<feature type="binding site" evidence="3">
    <location>
        <position position="161"/>
    </location>
    <ligand>
        <name>ATP</name>
        <dbReference type="ChEBI" id="CHEBI:30616"/>
    </ligand>
</feature>
<dbReference type="AlphaFoldDB" id="A0A135L461"/>
<dbReference type="RefSeq" id="WP_068724519.1">
    <property type="nucleotide sequence ID" value="NZ_LSKU01000001.1"/>
</dbReference>
<dbReference type="Proteomes" id="UP000070352">
    <property type="component" value="Unassembled WGS sequence"/>
</dbReference>
<comment type="subcellular location">
    <subcellularLocation>
        <location evidence="3">Cytoplasm</location>
    </subcellularLocation>
</comment>
<dbReference type="STRING" id="1413211.U473_06470"/>
<feature type="binding site" evidence="3">
    <location>
        <position position="186"/>
    </location>
    <ligand>
        <name>ATP</name>
        <dbReference type="ChEBI" id="CHEBI:30616"/>
    </ligand>
</feature>
<keyword evidence="3" id="KW-0963">Cytoplasm</keyword>
<feature type="binding site" evidence="3">
    <location>
        <position position="101"/>
    </location>
    <ligand>
        <name>ATP</name>
        <dbReference type="ChEBI" id="CHEBI:30616"/>
    </ligand>
</feature>
<dbReference type="GO" id="GO:0016879">
    <property type="term" value="F:ligase activity, forming carbon-nitrogen bonds"/>
    <property type="evidence" value="ECO:0007669"/>
    <property type="project" value="UniProtKB-UniRule"/>
</dbReference>
<keyword evidence="3" id="KW-0820">tRNA-binding</keyword>
<evidence type="ECO:0000256" key="1">
    <source>
        <dbReference type="ARBA" id="ARBA00022598"/>
    </source>
</evidence>
<proteinExistence type="inferred from homology"/>
<dbReference type="InterPro" id="IPR014729">
    <property type="entry name" value="Rossmann-like_a/b/a_fold"/>
</dbReference>
<comment type="catalytic activity">
    <reaction evidence="3">
        <text>cytidine(34) in elongator tRNA(Met) + acetate + ATP = N(4)-acetylcytidine(34) in elongator tRNA(Met) + AMP + diphosphate</text>
        <dbReference type="Rhea" id="RHEA:58144"/>
        <dbReference type="Rhea" id="RHEA-COMP:10693"/>
        <dbReference type="Rhea" id="RHEA-COMP:10694"/>
        <dbReference type="ChEBI" id="CHEBI:30089"/>
        <dbReference type="ChEBI" id="CHEBI:30616"/>
        <dbReference type="ChEBI" id="CHEBI:33019"/>
        <dbReference type="ChEBI" id="CHEBI:74900"/>
        <dbReference type="ChEBI" id="CHEBI:82748"/>
        <dbReference type="ChEBI" id="CHEBI:456215"/>
    </reaction>
</comment>
<organism evidence="4 5">
    <name type="scientific">Tepidibacillus decaturensis</name>
    <dbReference type="NCBI Taxonomy" id="1413211"/>
    <lineage>
        <taxon>Bacteria</taxon>
        <taxon>Bacillati</taxon>
        <taxon>Bacillota</taxon>
        <taxon>Bacilli</taxon>
        <taxon>Bacillales</taxon>
        <taxon>Bacillaceae</taxon>
        <taxon>Tepidibacillus</taxon>
    </lineage>
</organism>
<dbReference type="GO" id="GO:0005524">
    <property type="term" value="F:ATP binding"/>
    <property type="evidence" value="ECO:0007669"/>
    <property type="project" value="UniProtKB-KW"/>
</dbReference>
<dbReference type="InterPro" id="IPR008513">
    <property type="entry name" value="tRNA(Met)_cyd_acetate_ligase"/>
</dbReference>
<dbReference type="Pfam" id="PF05636">
    <property type="entry name" value="HIGH_NTase1"/>
    <property type="match status" value="1"/>
</dbReference>
<feature type="binding site" evidence="3">
    <location>
        <begin position="7"/>
        <end position="20"/>
    </location>
    <ligand>
        <name>ATP</name>
        <dbReference type="ChEBI" id="CHEBI:30616"/>
    </ligand>
</feature>
<accession>A0A135L461</accession>
<evidence type="ECO:0000313" key="4">
    <source>
        <dbReference type="EMBL" id="KXG43699.1"/>
    </source>
</evidence>
<keyword evidence="3" id="KW-0694">RNA-binding</keyword>
<dbReference type="SUPFAM" id="SSF52374">
    <property type="entry name" value="Nucleotidylyl transferase"/>
    <property type="match status" value="1"/>
</dbReference>
<keyword evidence="3" id="KW-0067">ATP-binding</keyword>
<dbReference type="GO" id="GO:0005737">
    <property type="term" value="C:cytoplasm"/>
    <property type="evidence" value="ECO:0007669"/>
    <property type="project" value="UniProtKB-SubCell"/>
</dbReference>
<dbReference type="EC" id="6.3.4.-" evidence="3"/>
<dbReference type="PANTHER" id="PTHR37825:SF1">
    <property type="entry name" value="TRNA(MET) CYTIDINE ACETATE LIGASE"/>
    <property type="match status" value="1"/>
</dbReference>
<dbReference type="NCBIfam" id="NF010191">
    <property type="entry name" value="PRK13670.1"/>
    <property type="match status" value="1"/>
</dbReference>
<dbReference type="OrthoDB" id="9769796at2"/>
<keyword evidence="1 3" id="KW-0436">Ligase</keyword>
<evidence type="ECO:0000313" key="5">
    <source>
        <dbReference type="Proteomes" id="UP000070352"/>
    </source>
</evidence>